<feature type="non-terminal residue" evidence="2">
    <location>
        <position position="106"/>
    </location>
</feature>
<accession>A0A368S4Z5</accession>
<proteinExistence type="predicted"/>
<sequence>MTLMEDAEPIQKLFRQFIDHLSPKLALVLTPATFIESNYIQVQSAKKCIAGTQINQQAKTQLEVNRLKAKEIKQQFNELVASSSNAEQSLKGLETKRDRLLQELNR</sequence>
<gene>
    <name evidence="2" type="ORF">SETIT_8G059900v2</name>
</gene>
<reference evidence="2" key="1">
    <citation type="journal article" date="2012" name="Nat. Biotechnol.">
        <title>Reference genome sequence of the model plant Setaria.</title>
        <authorList>
            <person name="Bennetzen J.L."/>
            <person name="Schmutz J."/>
            <person name="Wang H."/>
            <person name="Percifield R."/>
            <person name="Hawkins J."/>
            <person name="Pontaroli A.C."/>
            <person name="Estep M."/>
            <person name="Feng L."/>
            <person name="Vaughn J.N."/>
            <person name="Grimwood J."/>
            <person name="Jenkins J."/>
            <person name="Barry K."/>
            <person name="Lindquist E."/>
            <person name="Hellsten U."/>
            <person name="Deshpande S."/>
            <person name="Wang X."/>
            <person name="Wu X."/>
            <person name="Mitros T."/>
            <person name="Triplett J."/>
            <person name="Yang X."/>
            <person name="Ye C.Y."/>
            <person name="Mauro-Herrera M."/>
            <person name="Wang L."/>
            <person name="Li P."/>
            <person name="Sharma M."/>
            <person name="Sharma R."/>
            <person name="Ronald P.C."/>
            <person name="Panaud O."/>
            <person name="Kellogg E.A."/>
            <person name="Brutnell T.P."/>
            <person name="Doust A.N."/>
            <person name="Tuskan G.A."/>
            <person name="Rokhsar D."/>
            <person name="Devos K.M."/>
        </authorList>
    </citation>
    <scope>NUCLEOTIDE SEQUENCE [LARGE SCALE GENOMIC DNA]</scope>
    <source>
        <strain evidence="2">Yugu1</strain>
    </source>
</reference>
<reference evidence="2" key="2">
    <citation type="submission" date="2015-07" db="EMBL/GenBank/DDBJ databases">
        <authorList>
            <person name="Noorani M."/>
        </authorList>
    </citation>
    <scope>NUCLEOTIDE SEQUENCE</scope>
    <source>
        <strain evidence="2">Yugu1</strain>
    </source>
</reference>
<dbReference type="AlphaFoldDB" id="A0A368S4Z5"/>
<dbReference type="EMBL" id="CM003535">
    <property type="protein sequence ID" value="RCV37403.1"/>
    <property type="molecule type" value="Genomic_DNA"/>
</dbReference>
<keyword evidence="1" id="KW-0175">Coiled coil</keyword>
<organism evidence="2">
    <name type="scientific">Setaria italica</name>
    <name type="common">Foxtail millet</name>
    <name type="synonym">Panicum italicum</name>
    <dbReference type="NCBI Taxonomy" id="4555"/>
    <lineage>
        <taxon>Eukaryota</taxon>
        <taxon>Viridiplantae</taxon>
        <taxon>Streptophyta</taxon>
        <taxon>Embryophyta</taxon>
        <taxon>Tracheophyta</taxon>
        <taxon>Spermatophyta</taxon>
        <taxon>Magnoliopsida</taxon>
        <taxon>Liliopsida</taxon>
        <taxon>Poales</taxon>
        <taxon>Poaceae</taxon>
        <taxon>PACMAD clade</taxon>
        <taxon>Panicoideae</taxon>
        <taxon>Panicodae</taxon>
        <taxon>Paniceae</taxon>
        <taxon>Cenchrinae</taxon>
        <taxon>Setaria</taxon>
    </lineage>
</organism>
<name>A0A368S4Z5_SETIT</name>
<evidence type="ECO:0000256" key="1">
    <source>
        <dbReference type="SAM" id="Coils"/>
    </source>
</evidence>
<feature type="coiled-coil region" evidence="1">
    <location>
        <begin position="55"/>
        <end position="103"/>
    </location>
</feature>
<protein>
    <submittedName>
        <fullName evidence="2">Uncharacterized protein</fullName>
    </submittedName>
</protein>
<evidence type="ECO:0000313" key="2">
    <source>
        <dbReference type="EMBL" id="RCV37403.1"/>
    </source>
</evidence>